<comment type="caution">
    <text evidence="1">The sequence shown here is derived from an EMBL/GenBank/DDBJ whole genome shotgun (WGS) entry which is preliminary data.</text>
</comment>
<sequence>MPKRTKPLNKGIPPPAVKRTWLPAAGQSNAEEFPDTVADAVHGFFDFLTCSRGHGGGGVTAARPGKGQWTVVAGFVVLTDVETGMSKTKDGGSVDPARSGGTAGTLETNEGKGEAGHSHVGMETDGKWVDMTLCSIASGVKCLGGSISDDSTSQPFSTVSTVHHELPTHTPDGPRWTERDTQLVDMHAEILARRELECLLVHEARVLIARHQRTSSQIDEGEGQSTEPMVLELVVPPTDSSIPSEEHRQRPWFRVKEGTQLVLYTSHAPCGAASDAAHIRRLDAEDASIRTLLTDLNLDIPPTREDEVSAFREEKSREVPKVVKKPSRADAPPTEAYSCSDKLGRAQWLGFQGGRLARLMDSEGPVRLRQQLTHPAAPFATTACIRANRSPNPLQVLRLLDYADVVLADVPFDLGWLLNIVLGKSSSRPFPSSVPS</sequence>
<evidence type="ECO:0000313" key="1">
    <source>
        <dbReference type="EMBL" id="KAJ9092610.1"/>
    </source>
</evidence>
<dbReference type="Proteomes" id="UP001230649">
    <property type="component" value="Unassembled WGS sequence"/>
</dbReference>
<keyword evidence="2" id="KW-1185">Reference proteome</keyword>
<accession>A0ACC2V0Z9</accession>
<protein>
    <submittedName>
        <fullName evidence="1">Uncharacterized protein</fullName>
    </submittedName>
</protein>
<dbReference type="EMBL" id="JASBWS010000169">
    <property type="protein sequence ID" value="KAJ9092610.1"/>
    <property type="molecule type" value="Genomic_DNA"/>
</dbReference>
<proteinExistence type="predicted"/>
<reference evidence="1" key="1">
    <citation type="submission" date="2023-04" db="EMBL/GenBank/DDBJ databases">
        <title>Draft Genome sequencing of Naganishia species isolated from polar environments using Oxford Nanopore Technology.</title>
        <authorList>
            <person name="Leo P."/>
            <person name="Venkateswaran K."/>
        </authorList>
    </citation>
    <scope>NUCLEOTIDE SEQUENCE</scope>
    <source>
        <strain evidence="1">MNA-CCFEE 5262</strain>
    </source>
</reference>
<evidence type="ECO:0000313" key="2">
    <source>
        <dbReference type="Proteomes" id="UP001230649"/>
    </source>
</evidence>
<gene>
    <name evidence="1" type="ORF">QFC20_007317</name>
</gene>
<organism evidence="1 2">
    <name type="scientific">Naganishia adeliensis</name>
    <dbReference type="NCBI Taxonomy" id="92952"/>
    <lineage>
        <taxon>Eukaryota</taxon>
        <taxon>Fungi</taxon>
        <taxon>Dikarya</taxon>
        <taxon>Basidiomycota</taxon>
        <taxon>Agaricomycotina</taxon>
        <taxon>Tremellomycetes</taxon>
        <taxon>Filobasidiales</taxon>
        <taxon>Filobasidiaceae</taxon>
        <taxon>Naganishia</taxon>
    </lineage>
</organism>
<name>A0ACC2V0Z9_9TREE</name>